<name>A0A7R8CIG4_LEPSM</name>
<evidence type="ECO:0000259" key="6">
    <source>
        <dbReference type="Pfam" id="PF20520"/>
    </source>
</evidence>
<dbReference type="EMBL" id="HG994580">
    <property type="protein sequence ID" value="CAF2777881.1"/>
    <property type="molecule type" value="Genomic_DNA"/>
</dbReference>
<evidence type="ECO:0000313" key="7">
    <source>
        <dbReference type="EMBL" id="CAF2777881.1"/>
    </source>
</evidence>
<sequence>MRILILLSLIYLTEGIQEHGNLGFQRKLHQMDVENPSTVPDVRPEIKEEEVTKKPEEIKEERSREDGKNAAKFVLNKEATSVKGSIIKAEEKYLVNLDWKGADISDNGLILENIFLKMEFLKDKKEYRLSGMDAESLNLIMDMGIKAPVGTSFCCSNPGMFPPSNKSAEANSSKYKVGITLPGVQLQVFKLIKSGFGPEWNCANLLSIGLWVTLLITLGFTLVCYWGFSMLAGINTMDKFDDPKGKPLIINTFD</sequence>
<dbReference type="GO" id="GO:0033176">
    <property type="term" value="C:proton-transporting V-type ATPase complex"/>
    <property type="evidence" value="ECO:0007669"/>
    <property type="project" value="TreeGrafter"/>
</dbReference>
<proteinExistence type="inferred from homology"/>
<dbReference type="Proteomes" id="UP000675881">
    <property type="component" value="Chromosome 1"/>
</dbReference>
<comment type="similarity">
    <text evidence="2">Belongs to the vacuolar ATPase subunit S1 family.</text>
</comment>
<evidence type="ECO:0000256" key="2">
    <source>
        <dbReference type="ARBA" id="ARBA00009037"/>
    </source>
</evidence>
<evidence type="ECO:0000256" key="1">
    <source>
        <dbReference type="ARBA" id="ARBA00004167"/>
    </source>
</evidence>
<dbReference type="Gene3D" id="2.40.160.110">
    <property type="match status" value="1"/>
</dbReference>
<dbReference type="Pfam" id="PF20520">
    <property type="entry name" value="Ac45-VOA1_TM"/>
    <property type="match status" value="1"/>
</dbReference>
<reference evidence="7" key="1">
    <citation type="submission" date="2021-02" db="EMBL/GenBank/DDBJ databases">
        <authorList>
            <person name="Bekaert M."/>
        </authorList>
    </citation>
    <scope>NUCLEOTIDE SEQUENCE</scope>
    <source>
        <strain evidence="7">IoA-00</strain>
    </source>
</reference>
<protein>
    <submittedName>
        <fullName evidence="7">ATPeVS1</fullName>
    </submittedName>
</protein>
<dbReference type="PANTHER" id="PTHR12471:SF7">
    <property type="entry name" value="V-TYPE PROTON ATPASE SUBUNIT S1"/>
    <property type="match status" value="1"/>
</dbReference>
<evidence type="ECO:0000256" key="4">
    <source>
        <dbReference type="ARBA" id="ARBA00022989"/>
    </source>
</evidence>
<evidence type="ECO:0000313" key="8">
    <source>
        <dbReference type="Proteomes" id="UP000675881"/>
    </source>
</evidence>
<keyword evidence="5" id="KW-0472">Membrane</keyword>
<feature type="domain" description="V-type proton ATPase subunit S1/VOA1 transmembrane" evidence="6">
    <location>
        <begin position="206"/>
        <end position="242"/>
    </location>
</feature>
<organism evidence="7 8">
    <name type="scientific">Lepeophtheirus salmonis</name>
    <name type="common">Salmon louse</name>
    <name type="synonym">Caligus salmonis</name>
    <dbReference type="NCBI Taxonomy" id="72036"/>
    <lineage>
        <taxon>Eukaryota</taxon>
        <taxon>Metazoa</taxon>
        <taxon>Ecdysozoa</taxon>
        <taxon>Arthropoda</taxon>
        <taxon>Crustacea</taxon>
        <taxon>Multicrustacea</taxon>
        <taxon>Hexanauplia</taxon>
        <taxon>Copepoda</taxon>
        <taxon>Siphonostomatoida</taxon>
        <taxon>Caligidae</taxon>
        <taxon>Lepeophtheirus</taxon>
    </lineage>
</organism>
<keyword evidence="4" id="KW-1133">Transmembrane helix</keyword>
<dbReference type="InterPro" id="IPR008388">
    <property type="entry name" value="Ac45_acc_su"/>
</dbReference>
<comment type="subcellular location">
    <subcellularLocation>
        <location evidence="1">Membrane</location>
        <topology evidence="1">Single-pass membrane protein</topology>
    </subcellularLocation>
</comment>
<dbReference type="InterPro" id="IPR046756">
    <property type="entry name" value="VAS1/VOA1_TM"/>
</dbReference>
<keyword evidence="8" id="KW-1185">Reference proteome</keyword>
<keyword evidence="3" id="KW-0812">Transmembrane</keyword>
<gene>
    <name evidence="7" type="ORF">LSAA_1739</name>
</gene>
<evidence type="ECO:0000256" key="5">
    <source>
        <dbReference type="ARBA" id="ARBA00023136"/>
    </source>
</evidence>
<evidence type="ECO:0000256" key="3">
    <source>
        <dbReference type="ARBA" id="ARBA00022692"/>
    </source>
</evidence>
<accession>A0A7R8CIG4</accession>
<dbReference type="GO" id="GO:0030641">
    <property type="term" value="P:regulation of cellular pH"/>
    <property type="evidence" value="ECO:0007669"/>
    <property type="project" value="TreeGrafter"/>
</dbReference>
<dbReference type="PANTHER" id="PTHR12471">
    <property type="entry name" value="VACUOLAR ATP SYNTHASE SUBUNIT S1"/>
    <property type="match status" value="1"/>
</dbReference>
<dbReference type="AlphaFoldDB" id="A0A7R8CIG4"/>
<dbReference type="GO" id="GO:0001671">
    <property type="term" value="F:ATPase activator activity"/>
    <property type="evidence" value="ECO:0007669"/>
    <property type="project" value="TreeGrafter"/>
</dbReference>
<dbReference type="OrthoDB" id="9985059at2759"/>